<name>A0ABM8IVK0_9CREN</name>
<feature type="transmembrane region" description="Helical" evidence="1">
    <location>
        <begin position="260"/>
        <end position="283"/>
    </location>
</feature>
<dbReference type="EMBL" id="AP028907">
    <property type="protein sequence ID" value="BES81586.1"/>
    <property type="molecule type" value="Genomic_DNA"/>
</dbReference>
<dbReference type="Proteomes" id="UP001341135">
    <property type="component" value="Chromosome"/>
</dbReference>
<organism evidence="2 3">
    <name type="scientific">Pyrodictium abyssi</name>
    <dbReference type="NCBI Taxonomy" id="54256"/>
    <lineage>
        <taxon>Archaea</taxon>
        <taxon>Thermoproteota</taxon>
        <taxon>Thermoprotei</taxon>
        <taxon>Desulfurococcales</taxon>
        <taxon>Pyrodictiaceae</taxon>
        <taxon>Pyrodictium</taxon>
    </lineage>
</organism>
<keyword evidence="1" id="KW-0812">Transmembrane</keyword>
<keyword evidence="3" id="KW-1185">Reference proteome</keyword>
<reference evidence="2 3" key="1">
    <citation type="submission" date="2023-09" db="EMBL/GenBank/DDBJ databases">
        <title>Pyrofollis japonicus gen. nov. sp. nov., a novel member of the family Pyrodictiaceae isolated from the Iheya North hydrothermal field.</title>
        <authorList>
            <person name="Miyazaki U."/>
            <person name="Sanari M."/>
            <person name="Tame A."/>
            <person name="Kitajima M."/>
            <person name="Okamoto A."/>
            <person name="Sawayama S."/>
            <person name="Miyazaki J."/>
            <person name="Takai K."/>
            <person name="Nakagawa S."/>
        </authorList>
    </citation>
    <scope>NUCLEOTIDE SEQUENCE [LARGE SCALE GENOMIC DNA]</scope>
    <source>
        <strain evidence="2 3">AV2</strain>
    </source>
</reference>
<proteinExistence type="predicted"/>
<evidence type="ECO:0000256" key="1">
    <source>
        <dbReference type="SAM" id="Phobius"/>
    </source>
</evidence>
<accession>A0ABM8IVK0</accession>
<gene>
    <name evidence="2" type="ORF">PABY_11530</name>
</gene>
<keyword evidence="1" id="KW-1133">Transmembrane helix</keyword>
<feature type="transmembrane region" description="Helical" evidence="1">
    <location>
        <begin position="233"/>
        <end position="254"/>
    </location>
</feature>
<evidence type="ECO:0008006" key="4">
    <source>
        <dbReference type="Google" id="ProtNLM"/>
    </source>
</evidence>
<evidence type="ECO:0000313" key="3">
    <source>
        <dbReference type="Proteomes" id="UP001341135"/>
    </source>
</evidence>
<dbReference type="GeneID" id="89289172"/>
<sequence>MRRLRCPYCGAVFEVPKGAVYAVCPYCGTTVVAKTGEEATRQYYYPPRLDDGEAFLLAVSRARMLPGAPADIAETASLARSELHYLPLYICSAEAWVEGCEGAREEREETWLATSRLPLPGLEHGYRFPVVGREPYDPRRARRGVFHQPDASPEPRCSALRARVEYRAAGEARLAGCRGSVESRAGLVGVAHYPVWLIEYHHPLAGQPLRAVVDAVDANLLYLEYPIPLERRALVLGGAALVLGTGLAAAAAVGLAAGSLAASILGGLVGSAVAASPLLATGLSRTGRYRYRPPRVERLFIKG</sequence>
<keyword evidence="1" id="KW-0472">Membrane</keyword>
<evidence type="ECO:0000313" key="2">
    <source>
        <dbReference type="EMBL" id="BES81586.1"/>
    </source>
</evidence>
<protein>
    <recommendedName>
        <fullName evidence="4">Zinc ribbon domain-containing protein</fullName>
    </recommendedName>
</protein>
<dbReference type="RefSeq" id="WP_338252791.1">
    <property type="nucleotide sequence ID" value="NZ_AP028907.1"/>
</dbReference>